<feature type="domain" description="Multidrug resistance protein MdtA-like C-terminal permuted SH3" evidence="5">
    <location>
        <begin position="312"/>
        <end position="376"/>
    </location>
</feature>
<dbReference type="SUPFAM" id="SSF111369">
    <property type="entry name" value="HlyD-like secretion proteins"/>
    <property type="match status" value="1"/>
</dbReference>
<dbReference type="InterPro" id="IPR058627">
    <property type="entry name" value="MdtA-like_C"/>
</dbReference>
<proteinExistence type="inferred from homology"/>
<dbReference type="Pfam" id="PF25967">
    <property type="entry name" value="RND-MFP_C"/>
    <property type="match status" value="1"/>
</dbReference>
<organism evidence="7 8">
    <name type="scientific">Croceitalea marina</name>
    <dbReference type="NCBI Taxonomy" id="1775166"/>
    <lineage>
        <taxon>Bacteria</taxon>
        <taxon>Pseudomonadati</taxon>
        <taxon>Bacteroidota</taxon>
        <taxon>Flavobacteriia</taxon>
        <taxon>Flavobacteriales</taxon>
        <taxon>Flavobacteriaceae</taxon>
        <taxon>Croceitalea</taxon>
    </lineage>
</organism>
<evidence type="ECO:0000256" key="2">
    <source>
        <dbReference type="SAM" id="Coils"/>
    </source>
</evidence>
<dbReference type="RefSeq" id="WP_377766809.1">
    <property type="nucleotide sequence ID" value="NZ_JBHULB010000012.1"/>
</dbReference>
<evidence type="ECO:0000259" key="6">
    <source>
        <dbReference type="Pfam" id="PF25973"/>
    </source>
</evidence>
<comment type="caution">
    <text evidence="7">The sequence shown here is derived from an EMBL/GenBank/DDBJ whole genome shotgun (WGS) entry which is preliminary data.</text>
</comment>
<feature type="domain" description="CzcB-like barrel-sandwich hybrid" evidence="6">
    <location>
        <begin position="100"/>
        <end position="215"/>
    </location>
</feature>
<evidence type="ECO:0000259" key="5">
    <source>
        <dbReference type="Pfam" id="PF25967"/>
    </source>
</evidence>
<protein>
    <submittedName>
        <fullName evidence="7">Efflux RND transporter periplasmic adaptor subunit</fullName>
    </submittedName>
</protein>
<name>A0ABW5MXZ7_9FLAO</name>
<dbReference type="Pfam" id="PF25893">
    <property type="entry name" value="HH_CzcB"/>
    <property type="match status" value="1"/>
</dbReference>
<dbReference type="Gene3D" id="2.40.420.20">
    <property type="match status" value="1"/>
</dbReference>
<feature type="coiled-coil region" evidence="2">
    <location>
        <begin position="34"/>
        <end position="68"/>
    </location>
</feature>
<evidence type="ECO:0000256" key="1">
    <source>
        <dbReference type="ARBA" id="ARBA00009477"/>
    </source>
</evidence>
<dbReference type="Gene3D" id="1.10.287.470">
    <property type="entry name" value="Helix hairpin bin"/>
    <property type="match status" value="1"/>
</dbReference>
<feature type="domain" description="CusB-like beta-barrel" evidence="4">
    <location>
        <begin position="234"/>
        <end position="305"/>
    </location>
</feature>
<dbReference type="PROSITE" id="PS51257">
    <property type="entry name" value="PROKAR_LIPOPROTEIN"/>
    <property type="match status" value="1"/>
</dbReference>
<dbReference type="Gene3D" id="2.40.50.100">
    <property type="match status" value="1"/>
</dbReference>
<accession>A0ABW5MXZ7</accession>
<dbReference type="InterPro" id="IPR058792">
    <property type="entry name" value="Beta-barrel_RND_2"/>
</dbReference>
<reference evidence="8" key="1">
    <citation type="journal article" date="2019" name="Int. J. Syst. Evol. Microbiol.">
        <title>The Global Catalogue of Microorganisms (GCM) 10K type strain sequencing project: providing services to taxonomists for standard genome sequencing and annotation.</title>
        <authorList>
            <consortium name="The Broad Institute Genomics Platform"/>
            <consortium name="The Broad Institute Genome Sequencing Center for Infectious Disease"/>
            <person name="Wu L."/>
            <person name="Ma J."/>
        </authorList>
    </citation>
    <scope>NUCLEOTIDE SEQUENCE [LARGE SCALE GENOMIC DNA]</scope>
    <source>
        <strain evidence="8">KCTC 52368</strain>
    </source>
</reference>
<sequence>MKKIIQLSILGILIASCGGGASGSVEDVISSKDLNAMRTKRTAMNQELKALEDQVKQLDSAISELDDNAKLPLVSTMQVEKQVFNHYLELQGDVMTDQNVLVYPEMAGTLYRVYVKEGQRVSKGQLLASIDDGGLSSQLAQLKTQQALAKTTFERQKRLWDQNIGSEIQFLQAKTQYEAQQSAVKQLESQVGKSSIRAPFSGIIDDIIKDQGTVVSPGPGSEVFRIVNLSDMYIEVEVPEAHLANVTPGKMVQVYFPVLGDSVTTKVRQTGNFINPGNRSFSVEIPVPNKEGKIKPNLTAIAKINDYTSDEAILIPQSVVSENALGEQYVYLTKENGSETELVSKKTIIQLGKTQGDYVEVLSGLSAGDNIIVEGARSVRDNQQVKVLNSKNTAKK</sequence>
<comment type="similarity">
    <text evidence="1">Belongs to the membrane fusion protein (MFP) (TC 8.A.1) family.</text>
</comment>
<dbReference type="PANTHER" id="PTHR30469:SF15">
    <property type="entry name" value="HLYD FAMILY OF SECRETION PROTEINS"/>
    <property type="match status" value="1"/>
</dbReference>
<evidence type="ECO:0000259" key="3">
    <source>
        <dbReference type="Pfam" id="PF25893"/>
    </source>
</evidence>
<keyword evidence="2" id="KW-0175">Coiled coil</keyword>
<dbReference type="InterPro" id="IPR006143">
    <property type="entry name" value="RND_pump_MFP"/>
</dbReference>
<dbReference type="Gene3D" id="2.40.30.170">
    <property type="match status" value="1"/>
</dbReference>
<dbReference type="EMBL" id="JBHULB010000012">
    <property type="protein sequence ID" value="MFD2587250.1"/>
    <property type="molecule type" value="Genomic_DNA"/>
</dbReference>
<dbReference type="Proteomes" id="UP001597526">
    <property type="component" value="Unassembled WGS sequence"/>
</dbReference>
<feature type="domain" description="CzcB-like alpha-helical hairpin" evidence="3">
    <location>
        <begin position="135"/>
        <end position="190"/>
    </location>
</feature>
<gene>
    <name evidence="7" type="ORF">ACFSQJ_09935</name>
</gene>
<dbReference type="PANTHER" id="PTHR30469">
    <property type="entry name" value="MULTIDRUG RESISTANCE PROTEIN MDTA"/>
    <property type="match status" value="1"/>
</dbReference>
<dbReference type="Pfam" id="PF25973">
    <property type="entry name" value="BSH_CzcB"/>
    <property type="match status" value="1"/>
</dbReference>
<dbReference type="Pfam" id="PF25954">
    <property type="entry name" value="Beta-barrel_RND_2"/>
    <property type="match status" value="1"/>
</dbReference>
<dbReference type="NCBIfam" id="TIGR01730">
    <property type="entry name" value="RND_mfp"/>
    <property type="match status" value="1"/>
</dbReference>
<keyword evidence="8" id="KW-1185">Reference proteome</keyword>
<evidence type="ECO:0000313" key="8">
    <source>
        <dbReference type="Proteomes" id="UP001597526"/>
    </source>
</evidence>
<dbReference type="InterPro" id="IPR058648">
    <property type="entry name" value="HH_CzcB-like"/>
</dbReference>
<evidence type="ECO:0000259" key="4">
    <source>
        <dbReference type="Pfam" id="PF25954"/>
    </source>
</evidence>
<evidence type="ECO:0000313" key="7">
    <source>
        <dbReference type="EMBL" id="MFD2587250.1"/>
    </source>
</evidence>
<dbReference type="InterPro" id="IPR058647">
    <property type="entry name" value="BSH_CzcB-like"/>
</dbReference>